<dbReference type="Gene3D" id="3.40.1640.10">
    <property type="entry name" value="PSTPO5379-like"/>
    <property type="match status" value="1"/>
</dbReference>
<evidence type="ECO:0000313" key="4">
    <source>
        <dbReference type="Proteomes" id="UP001316803"/>
    </source>
</evidence>
<dbReference type="GO" id="GO:0047820">
    <property type="term" value="F:D-glutamate cyclase activity"/>
    <property type="evidence" value="ECO:0007669"/>
    <property type="project" value="TreeGrafter"/>
</dbReference>
<gene>
    <name evidence="3" type="ORF">OHC33_005046</name>
</gene>
<dbReference type="PANTHER" id="PTHR32022">
    <property type="entry name" value="D-GLUTAMATE CYCLASE, MITOCHONDRIAL"/>
    <property type="match status" value="1"/>
</dbReference>
<organism evidence="3 4">
    <name type="scientific">Knufia fluminis</name>
    <dbReference type="NCBI Taxonomy" id="191047"/>
    <lineage>
        <taxon>Eukaryota</taxon>
        <taxon>Fungi</taxon>
        <taxon>Dikarya</taxon>
        <taxon>Ascomycota</taxon>
        <taxon>Pezizomycotina</taxon>
        <taxon>Eurotiomycetes</taxon>
        <taxon>Chaetothyriomycetidae</taxon>
        <taxon>Chaetothyriales</taxon>
        <taxon>Trichomeriaceae</taxon>
        <taxon>Knufia</taxon>
    </lineage>
</organism>
<dbReference type="InterPro" id="IPR009906">
    <property type="entry name" value="D-Glu_cyclase"/>
</dbReference>
<keyword evidence="2" id="KW-0456">Lyase</keyword>
<dbReference type="Proteomes" id="UP001316803">
    <property type="component" value="Unassembled WGS sequence"/>
</dbReference>
<dbReference type="PANTHER" id="PTHR32022:SF10">
    <property type="entry name" value="D-GLUTAMATE CYCLASE, MITOCHONDRIAL"/>
    <property type="match status" value="1"/>
</dbReference>
<name>A0AAN8I488_9EURO</name>
<comment type="caution">
    <text evidence="3">The sequence shown here is derived from an EMBL/GenBank/DDBJ whole genome shotgun (WGS) entry which is preliminary data.</text>
</comment>
<dbReference type="SUPFAM" id="SSF160920">
    <property type="entry name" value="PSTPO5379-like"/>
    <property type="match status" value="1"/>
</dbReference>
<protein>
    <recommendedName>
        <fullName evidence="5">Hydro-lyase</fullName>
    </recommendedName>
</protein>
<accession>A0AAN8I488</accession>
<evidence type="ECO:0000256" key="2">
    <source>
        <dbReference type="ARBA" id="ARBA00023239"/>
    </source>
</evidence>
<proteinExistence type="inferred from homology"/>
<sequence length="342" mass="37213">MATATLTERAARKHGTVQVAQGACLPAAEDHGHGILHSTGLSVRLASRSGDLTSPTAGFAPGSIQANLIVLPSKYAFDFRNLCARNPVPCPLLAESSAPGRFDSFKSYIPGVPDHELFLISEDGSPAIDIRTDIPRYNIYRSGKLVESGCTDIREHWDKDDSVAFLIGCSFSFETALAEAGLTPRHVERGMNATMYRTNIPLCPAGVFRNSTYVVSMRPYKEKDIEAVRNITRAFGMTHGEPIDWGWDAVDRLGIRDIDVVQWGDGPVTVDGKKFGKARAGAMLDGAGKDDDEEVPVFWGCGVTPQEAVMRAGDRIEGTVIGHMPGHMLLLDVRDEKTRKQT</sequence>
<dbReference type="GO" id="GO:0006536">
    <property type="term" value="P:glutamate metabolic process"/>
    <property type="evidence" value="ECO:0007669"/>
    <property type="project" value="TreeGrafter"/>
</dbReference>
<evidence type="ECO:0000256" key="1">
    <source>
        <dbReference type="ARBA" id="ARBA00007896"/>
    </source>
</evidence>
<comment type="similarity">
    <text evidence="1">Belongs to the D-glutamate cyclase family.</text>
</comment>
<dbReference type="Pfam" id="PF07286">
    <property type="entry name" value="D-Glu_cyclase"/>
    <property type="match status" value="1"/>
</dbReference>
<reference evidence="3 4" key="1">
    <citation type="submission" date="2022-12" db="EMBL/GenBank/DDBJ databases">
        <title>Genomic features and morphological characterization of a novel Knufia sp. strain isolated from spacecraft assembly facility.</title>
        <authorList>
            <person name="Teixeira M."/>
            <person name="Chander A.M."/>
            <person name="Stajich J.E."/>
            <person name="Venkateswaran K."/>
        </authorList>
    </citation>
    <scope>NUCLEOTIDE SEQUENCE [LARGE SCALE GENOMIC DNA]</scope>
    <source>
        <strain evidence="3 4">FJI-L2-BK-P2</strain>
    </source>
</reference>
<dbReference type="EMBL" id="JAKLMC020000010">
    <property type="protein sequence ID" value="KAK5953777.1"/>
    <property type="molecule type" value="Genomic_DNA"/>
</dbReference>
<dbReference type="Gene3D" id="3.30.2040.10">
    <property type="entry name" value="PSTPO5379-like domain"/>
    <property type="match status" value="1"/>
</dbReference>
<keyword evidence="4" id="KW-1185">Reference proteome</keyword>
<dbReference type="AlphaFoldDB" id="A0AAN8I488"/>
<dbReference type="InterPro" id="IPR038021">
    <property type="entry name" value="Putative_hydro-lyase"/>
</dbReference>
<evidence type="ECO:0008006" key="5">
    <source>
        <dbReference type="Google" id="ProtNLM"/>
    </source>
</evidence>
<evidence type="ECO:0000313" key="3">
    <source>
        <dbReference type="EMBL" id="KAK5953777.1"/>
    </source>
</evidence>
<dbReference type="FunFam" id="3.30.2040.10:FF:000001">
    <property type="entry name" value="D-glutamate cyclase, mitochondrial"/>
    <property type="match status" value="1"/>
</dbReference>